<feature type="domain" description="RING-type" evidence="10">
    <location>
        <begin position="208"/>
        <end position="249"/>
    </location>
</feature>
<dbReference type="PROSITE" id="PS50089">
    <property type="entry name" value="ZF_RING_2"/>
    <property type="match status" value="1"/>
</dbReference>
<accession>A0A7M5WQQ7</accession>
<dbReference type="SUPFAM" id="SSF57850">
    <property type="entry name" value="RING/U-box"/>
    <property type="match status" value="1"/>
</dbReference>
<comment type="catalytic activity">
    <reaction evidence="1">
        <text>S-ubiquitinyl-[E2 ubiquitin-conjugating enzyme]-L-cysteine + [acceptor protein]-L-lysine = [E2 ubiquitin-conjugating enzyme]-L-cysteine + N(6)-ubiquitinyl-[acceptor protein]-L-lysine.</text>
        <dbReference type="EC" id="2.3.2.27"/>
    </reaction>
</comment>
<dbReference type="InterPro" id="IPR001841">
    <property type="entry name" value="Znf_RING"/>
</dbReference>
<dbReference type="InterPro" id="IPR051834">
    <property type="entry name" value="RING_finger_E3_ligase"/>
</dbReference>
<dbReference type="PANTHER" id="PTHR45931">
    <property type="entry name" value="SI:CH211-59O9.10"/>
    <property type="match status" value="1"/>
</dbReference>
<evidence type="ECO:0000256" key="8">
    <source>
        <dbReference type="ARBA" id="ARBA00022833"/>
    </source>
</evidence>
<organism evidence="11 12">
    <name type="scientific">Clytia hemisphaerica</name>
    <dbReference type="NCBI Taxonomy" id="252671"/>
    <lineage>
        <taxon>Eukaryota</taxon>
        <taxon>Metazoa</taxon>
        <taxon>Cnidaria</taxon>
        <taxon>Hydrozoa</taxon>
        <taxon>Hydroidolina</taxon>
        <taxon>Leptothecata</taxon>
        <taxon>Obeliida</taxon>
        <taxon>Clytiidae</taxon>
        <taxon>Clytia</taxon>
    </lineage>
</organism>
<evidence type="ECO:0000259" key="10">
    <source>
        <dbReference type="PROSITE" id="PS50089"/>
    </source>
</evidence>
<dbReference type="EnsemblMetazoa" id="CLYHEMT002877.3">
    <property type="protein sequence ID" value="CLYHEMP002877.3"/>
    <property type="gene ID" value="CLYHEMG002877"/>
</dbReference>
<dbReference type="GO" id="GO:0000209">
    <property type="term" value="P:protein polyubiquitination"/>
    <property type="evidence" value="ECO:0007669"/>
    <property type="project" value="UniProtKB-ARBA"/>
</dbReference>
<proteinExistence type="predicted"/>
<sequence length="261" mass="29164">MASADVGDNVSSKLFFCHVCSQEVGATEDLTCAICSSGAIEELETINTSQEPTQNQEHDEQDDFFWDNMSRGRRRRAHSYGLRQSTNQIPRRRPQVMVHIGSPNNSFQMHSTSSGGPDLDMFVQQLFGNLGVQFSRNGFSAMPMGGNGMGFAGNLGDYAWGPSGLDNIITQLLNQLDNSGPPPAERTKIDSLPIYEITQKDLDEKSECAVCQDQFQLSEKVKQLPCKHNFHTPCIEPWLEMHDSCPICRMNLNGERSRDDR</sequence>
<evidence type="ECO:0000256" key="5">
    <source>
        <dbReference type="ARBA" id="ARBA00022723"/>
    </source>
</evidence>
<protein>
    <recommendedName>
        <fullName evidence="3">RING-type E3 ubiquitin transferase</fullName>
        <ecNumber evidence="3">2.3.2.27</ecNumber>
    </recommendedName>
</protein>
<evidence type="ECO:0000313" key="12">
    <source>
        <dbReference type="Proteomes" id="UP000594262"/>
    </source>
</evidence>
<dbReference type="GO" id="GO:0006511">
    <property type="term" value="P:ubiquitin-dependent protein catabolic process"/>
    <property type="evidence" value="ECO:0007669"/>
    <property type="project" value="TreeGrafter"/>
</dbReference>
<dbReference type="Pfam" id="PF13639">
    <property type="entry name" value="zf-RING_2"/>
    <property type="match status" value="1"/>
</dbReference>
<dbReference type="AlphaFoldDB" id="A0A7M5WQQ7"/>
<keyword evidence="12" id="KW-1185">Reference proteome</keyword>
<dbReference type="EC" id="2.3.2.27" evidence="3"/>
<dbReference type="CDD" id="cd16667">
    <property type="entry name" value="RING-H2_RNF126-like"/>
    <property type="match status" value="1"/>
</dbReference>
<keyword evidence="8" id="KW-0862">Zinc</keyword>
<dbReference type="GO" id="GO:0008270">
    <property type="term" value="F:zinc ion binding"/>
    <property type="evidence" value="ECO:0007669"/>
    <property type="project" value="UniProtKB-KW"/>
</dbReference>
<keyword evidence="4" id="KW-0808">Transferase</keyword>
<evidence type="ECO:0000256" key="9">
    <source>
        <dbReference type="PROSITE-ProRule" id="PRU00175"/>
    </source>
</evidence>
<dbReference type="GO" id="GO:0005634">
    <property type="term" value="C:nucleus"/>
    <property type="evidence" value="ECO:0007669"/>
    <property type="project" value="TreeGrafter"/>
</dbReference>
<dbReference type="OrthoDB" id="5918007at2759"/>
<keyword evidence="5" id="KW-0479">Metal-binding</keyword>
<dbReference type="InterPro" id="IPR013083">
    <property type="entry name" value="Znf_RING/FYVE/PHD"/>
</dbReference>
<dbReference type="PANTHER" id="PTHR45931:SF3">
    <property type="entry name" value="RING ZINC FINGER-CONTAINING PROTEIN"/>
    <property type="match status" value="1"/>
</dbReference>
<dbReference type="SMART" id="SM00184">
    <property type="entry name" value="RING"/>
    <property type="match status" value="1"/>
</dbReference>
<keyword evidence="7" id="KW-0833">Ubl conjugation pathway</keyword>
<dbReference type="Gene3D" id="3.30.40.10">
    <property type="entry name" value="Zinc/RING finger domain, C3HC4 (zinc finger)"/>
    <property type="match status" value="1"/>
</dbReference>
<keyword evidence="6 9" id="KW-0863">Zinc-finger</keyword>
<comment type="pathway">
    <text evidence="2">Protein modification; protein ubiquitination.</text>
</comment>
<evidence type="ECO:0000256" key="4">
    <source>
        <dbReference type="ARBA" id="ARBA00022679"/>
    </source>
</evidence>
<evidence type="ECO:0000256" key="2">
    <source>
        <dbReference type="ARBA" id="ARBA00004906"/>
    </source>
</evidence>
<reference evidence="11" key="1">
    <citation type="submission" date="2021-01" db="UniProtKB">
        <authorList>
            <consortium name="EnsemblMetazoa"/>
        </authorList>
    </citation>
    <scope>IDENTIFICATION</scope>
</reference>
<dbReference type="FunFam" id="3.30.40.10:FF:000069">
    <property type="entry name" value="E3 ubiquitin-protein ligase RNF115"/>
    <property type="match status" value="1"/>
</dbReference>
<evidence type="ECO:0000256" key="3">
    <source>
        <dbReference type="ARBA" id="ARBA00012483"/>
    </source>
</evidence>
<evidence type="ECO:0000256" key="7">
    <source>
        <dbReference type="ARBA" id="ARBA00022786"/>
    </source>
</evidence>
<dbReference type="Proteomes" id="UP000594262">
    <property type="component" value="Unplaced"/>
</dbReference>
<evidence type="ECO:0000313" key="11">
    <source>
        <dbReference type="EnsemblMetazoa" id="CLYHEMP002877.3"/>
    </source>
</evidence>
<evidence type="ECO:0000256" key="1">
    <source>
        <dbReference type="ARBA" id="ARBA00000900"/>
    </source>
</evidence>
<dbReference type="GO" id="GO:0061630">
    <property type="term" value="F:ubiquitin protein ligase activity"/>
    <property type="evidence" value="ECO:0007669"/>
    <property type="project" value="UniProtKB-EC"/>
</dbReference>
<name>A0A7M5WQQ7_9CNID</name>
<evidence type="ECO:0000256" key="6">
    <source>
        <dbReference type="ARBA" id="ARBA00022771"/>
    </source>
</evidence>